<name>A0A5B7DK19_PORTR</name>
<evidence type="ECO:0000313" key="1">
    <source>
        <dbReference type="EMBL" id="MPC21473.1"/>
    </source>
</evidence>
<accession>A0A5B7DK19</accession>
<evidence type="ECO:0000313" key="2">
    <source>
        <dbReference type="Proteomes" id="UP000324222"/>
    </source>
</evidence>
<dbReference type="AlphaFoldDB" id="A0A5B7DK19"/>
<sequence length="124" mass="14200">MLRELLQELNHFKRVRQVLVELVQSHANLLVSLLILWPSVKLDKLGHMATHCQLVFLKLDKSLGGVLVDGGKEVKQLLHSVLWWQLVRFFNLASQPYLLVQCPLLHKVQEVLTVSHDAQVPLGR</sequence>
<gene>
    <name evidence="1" type="ORF">E2C01_014463</name>
</gene>
<proteinExistence type="predicted"/>
<organism evidence="1 2">
    <name type="scientific">Portunus trituberculatus</name>
    <name type="common">Swimming crab</name>
    <name type="synonym">Neptunus trituberculatus</name>
    <dbReference type="NCBI Taxonomy" id="210409"/>
    <lineage>
        <taxon>Eukaryota</taxon>
        <taxon>Metazoa</taxon>
        <taxon>Ecdysozoa</taxon>
        <taxon>Arthropoda</taxon>
        <taxon>Crustacea</taxon>
        <taxon>Multicrustacea</taxon>
        <taxon>Malacostraca</taxon>
        <taxon>Eumalacostraca</taxon>
        <taxon>Eucarida</taxon>
        <taxon>Decapoda</taxon>
        <taxon>Pleocyemata</taxon>
        <taxon>Brachyura</taxon>
        <taxon>Eubrachyura</taxon>
        <taxon>Portunoidea</taxon>
        <taxon>Portunidae</taxon>
        <taxon>Portuninae</taxon>
        <taxon>Portunus</taxon>
    </lineage>
</organism>
<dbReference type="EMBL" id="VSRR010000980">
    <property type="protein sequence ID" value="MPC21473.1"/>
    <property type="molecule type" value="Genomic_DNA"/>
</dbReference>
<reference evidence="1 2" key="1">
    <citation type="submission" date="2019-05" db="EMBL/GenBank/DDBJ databases">
        <title>Another draft genome of Portunus trituberculatus and its Hox gene families provides insights of decapod evolution.</title>
        <authorList>
            <person name="Jeong J.-H."/>
            <person name="Song I."/>
            <person name="Kim S."/>
            <person name="Choi T."/>
            <person name="Kim D."/>
            <person name="Ryu S."/>
            <person name="Kim W."/>
        </authorList>
    </citation>
    <scope>NUCLEOTIDE SEQUENCE [LARGE SCALE GENOMIC DNA]</scope>
    <source>
        <tissue evidence="1">Muscle</tissue>
    </source>
</reference>
<keyword evidence="2" id="KW-1185">Reference proteome</keyword>
<dbReference type="Proteomes" id="UP000324222">
    <property type="component" value="Unassembled WGS sequence"/>
</dbReference>
<protein>
    <submittedName>
        <fullName evidence="1">Uncharacterized protein</fullName>
    </submittedName>
</protein>
<comment type="caution">
    <text evidence="1">The sequence shown here is derived from an EMBL/GenBank/DDBJ whole genome shotgun (WGS) entry which is preliminary data.</text>
</comment>